<organism evidence="1 2">
    <name type="scientific">Rhizobium aquaticum</name>
    <dbReference type="NCBI Taxonomy" id="1549636"/>
    <lineage>
        <taxon>Bacteria</taxon>
        <taxon>Pseudomonadati</taxon>
        <taxon>Pseudomonadota</taxon>
        <taxon>Alphaproteobacteria</taxon>
        <taxon>Hyphomicrobiales</taxon>
        <taxon>Rhizobiaceae</taxon>
        <taxon>Rhizobium/Agrobacterium group</taxon>
        <taxon>Rhizobium</taxon>
    </lineage>
</organism>
<comment type="caution">
    <text evidence="1">The sequence shown here is derived from an EMBL/GenBank/DDBJ whole genome shotgun (WGS) entry which is preliminary data.</text>
</comment>
<sequence length="158" mass="17805">MQEDYQDAFRQLMHDAPLVGMSDREIVACFSEWLLFDCWRFDGKDFHIFGNFRAIADIVDVVEVDGQITYQGRFSEEGRDLAREKLFPALESKGLMVAHYPLQVGDGPNKDFVSIGEYKPLEDGSCGMIGVAFERFSPLRQVSVSERGEAPADVKATD</sequence>
<dbReference type="EMBL" id="JBEPMB010000001">
    <property type="protein sequence ID" value="MET3611816.1"/>
    <property type="molecule type" value="Genomic_DNA"/>
</dbReference>
<protein>
    <recommendedName>
        <fullName evidence="3">PAS domain-containing protein</fullName>
    </recommendedName>
</protein>
<reference evidence="1 2" key="1">
    <citation type="submission" date="2024-06" db="EMBL/GenBank/DDBJ databases">
        <title>Genomic Encyclopedia of Type Strains, Phase IV (KMG-IV): sequencing the most valuable type-strain genomes for metagenomic binning, comparative biology and taxonomic classification.</title>
        <authorList>
            <person name="Goeker M."/>
        </authorList>
    </citation>
    <scope>NUCLEOTIDE SEQUENCE [LARGE SCALE GENOMIC DNA]</scope>
    <source>
        <strain evidence="1 2">DSM 29780</strain>
    </source>
</reference>
<gene>
    <name evidence="1" type="ORF">ABID16_000121</name>
</gene>
<proteinExistence type="predicted"/>
<evidence type="ECO:0008006" key="3">
    <source>
        <dbReference type="Google" id="ProtNLM"/>
    </source>
</evidence>
<dbReference type="RefSeq" id="WP_354554125.1">
    <property type="nucleotide sequence ID" value="NZ_JBEPMB010000001.1"/>
</dbReference>
<accession>A0ABV2IUM0</accession>
<dbReference type="Proteomes" id="UP001549047">
    <property type="component" value="Unassembled WGS sequence"/>
</dbReference>
<keyword evidence="2" id="KW-1185">Reference proteome</keyword>
<name>A0ABV2IUM0_9HYPH</name>
<evidence type="ECO:0000313" key="1">
    <source>
        <dbReference type="EMBL" id="MET3611816.1"/>
    </source>
</evidence>
<evidence type="ECO:0000313" key="2">
    <source>
        <dbReference type="Proteomes" id="UP001549047"/>
    </source>
</evidence>